<feature type="compositionally biased region" description="Polar residues" evidence="1">
    <location>
        <begin position="340"/>
        <end position="351"/>
    </location>
</feature>
<reference evidence="2 3" key="1">
    <citation type="submission" date="2024-01" db="EMBL/GenBank/DDBJ databases">
        <title>A draft genome for a cacao thread blight-causing isolate of Paramarasmius palmivorus.</title>
        <authorList>
            <person name="Baruah I.K."/>
            <person name="Bukari Y."/>
            <person name="Amoako-Attah I."/>
            <person name="Meinhardt L.W."/>
            <person name="Bailey B.A."/>
            <person name="Cohen S.P."/>
        </authorList>
    </citation>
    <scope>NUCLEOTIDE SEQUENCE [LARGE SCALE GENOMIC DNA]</scope>
    <source>
        <strain evidence="2 3">GH-12</strain>
    </source>
</reference>
<comment type="caution">
    <text evidence="2">The sequence shown here is derived from an EMBL/GenBank/DDBJ whole genome shotgun (WGS) entry which is preliminary data.</text>
</comment>
<dbReference type="EMBL" id="JAYKXP010000014">
    <property type="protein sequence ID" value="KAK7051053.1"/>
    <property type="molecule type" value="Genomic_DNA"/>
</dbReference>
<feature type="compositionally biased region" description="Polar residues" evidence="1">
    <location>
        <begin position="455"/>
        <end position="473"/>
    </location>
</feature>
<feature type="region of interest" description="Disordered" evidence="1">
    <location>
        <begin position="320"/>
        <end position="526"/>
    </location>
</feature>
<feature type="compositionally biased region" description="Polar residues" evidence="1">
    <location>
        <begin position="505"/>
        <end position="526"/>
    </location>
</feature>
<evidence type="ECO:0000313" key="2">
    <source>
        <dbReference type="EMBL" id="KAK7051053.1"/>
    </source>
</evidence>
<feature type="compositionally biased region" description="Basic and acidic residues" evidence="1">
    <location>
        <begin position="122"/>
        <end position="140"/>
    </location>
</feature>
<keyword evidence="3" id="KW-1185">Reference proteome</keyword>
<dbReference type="Proteomes" id="UP001383192">
    <property type="component" value="Unassembled WGS sequence"/>
</dbReference>
<evidence type="ECO:0000313" key="3">
    <source>
        <dbReference type="Proteomes" id="UP001383192"/>
    </source>
</evidence>
<feature type="compositionally biased region" description="Low complexity" evidence="1">
    <location>
        <begin position="100"/>
        <end position="113"/>
    </location>
</feature>
<organism evidence="2 3">
    <name type="scientific">Paramarasmius palmivorus</name>
    <dbReference type="NCBI Taxonomy" id="297713"/>
    <lineage>
        <taxon>Eukaryota</taxon>
        <taxon>Fungi</taxon>
        <taxon>Dikarya</taxon>
        <taxon>Basidiomycota</taxon>
        <taxon>Agaricomycotina</taxon>
        <taxon>Agaricomycetes</taxon>
        <taxon>Agaricomycetidae</taxon>
        <taxon>Agaricales</taxon>
        <taxon>Marasmiineae</taxon>
        <taxon>Marasmiaceae</taxon>
        <taxon>Paramarasmius</taxon>
    </lineage>
</organism>
<accession>A0AAW0DEL5</accession>
<dbReference type="AlphaFoldDB" id="A0AAW0DEL5"/>
<proteinExistence type="predicted"/>
<feature type="region of interest" description="Disordered" evidence="1">
    <location>
        <begin position="1"/>
        <end position="143"/>
    </location>
</feature>
<protein>
    <submittedName>
        <fullName evidence="2">Uncharacterized protein</fullName>
    </submittedName>
</protein>
<sequence>MSFFSEGYFHFHPPANASTPNAPTPTHNVGSPQTPKSPRTPKSPKAKAPAKPRQQKSRLYSVYKHPSTPTTEPAQIPAPTNGVKRPREEDGPSPPNVGRSSSTPAAPGPSGTTNEPLPPKRVKTDREGPISDELQKKTEAGESIEIEEDASSFLEQMLSLVSNGEDGSASGLLVEFGQTLDAIFEGVGTVPDSEGSGDVSSILSGDIIRRSSPSPVEFYDFSSFGAAQEGNEYTSKADFSPSLPINPSPESDHESDPTLHISNNMVLDDDPSDPLRLGTLKDIDGGESTYYQSNELEREPPVSTLEAHWIFGPSSEGAAEGNFNMPRSPLLNNGAGPSRMATNFEDSNSPWNEEPSEPKWNWDVPPLRSTLEPPWIFGPSSEGAAEGNFNMPRSPLLNNGAGPSRMATNFEDSNSPWNEEPSEPKWNWDVPPLRSTLEPPWIFGPSSEGAAEGKLQQTPSDGNGSTPGDTLLSNGAGLSPMANDFEDFNHRWNEEPSGPNEPGDGSTSTATGNTMFSDNSQVTVNNGQFNNVSGDQNNNVAHSHSSSYTFIAPQAFQMLQTSEPIPAPIPQILPDIDESALSRVLNQVSRWSYERISSIDADTLKIFVLLACFHFGPQLVQGVAGYLSSRDVLTLAG</sequence>
<feature type="compositionally biased region" description="Polar residues" evidence="1">
    <location>
        <begin position="406"/>
        <end position="417"/>
    </location>
</feature>
<feature type="compositionally biased region" description="Low complexity" evidence="1">
    <location>
        <begin position="12"/>
        <end position="37"/>
    </location>
</feature>
<gene>
    <name evidence="2" type="ORF">VNI00_005165</name>
</gene>
<evidence type="ECO:0000256" key="1">
    <source>
        <dbReference type="SAM" id="MobiDB-lite"/>
    </source>
</evidence>
<feature type="region of interest" description="Disordered" evidence="1">
    <location>
        <begin position="234"/>
        <end position="273"/>
    </location>
</feature>
<name>A0AAW0DEL5_9AGAR</name>
<feature type="compositionally biased region" description="Basic residues" evidence="1">
    <location>
        <begin position="42"/>
        <end position="56"/>
    </location>
</feature>